<gene>
    <name evidence="3" type="ORF">SPPG_01162</name>
</gene>
<feature type="compositionally biased region" description="Polar residues" evidence="2">
    <location>
        <begin position="1"/>
        <end position="10"/>
    </location>
</feature>
<dbReference type="AlphaFoldDB" id="A0A0L0HQN0"/>
<keyword evidence="4" id="KW-1185">Reference proteome</keyword>
<evidence type="ECO:0000256" key="2">
    <source>
        <dbReference type="SAM" id="MobiDB-lite"/>
    </source>
</evidence>
<feature type="region of interest" description="Disordered" evidence="2">
    <location>
        <begin position="1"/>
        <end position="177"/>
    </location>
</feature>
<feature type="coiled-coil region" evidence="1">
    <location>
        <begin position="382"/>
        <end position="591"/>
    </location>
</feature>
<protein>
    <recommendedName>
        <fullName evidence="5">Enkurin domain-containing protein</fullName>
    </recommendedName>
</protein>
<sequence>MLTPQPQSASKELCRPAPDEVTSSKKTVNGIKPVSKRLPAKSPKSWLFGLGRHNTSAEKILKHASKDDGVGAAKLSSPSPRAASGAGKPMRSFTATAQRSFSDPCNEAGGKSGERRLSNPVTQRLQSPTESNLKQLNKQITCRVQANDVRNGSKRSPTSSRRCSESSSATLSRDSSTSFTVMIADPSTDRFSSAALDASTLVDADVQRSCTVEDSSDSLRAEDEQEMEFVVQNARSTLHEDRVEENVDHGDGTPSATIDGPLEDVEVSMEYLSLLDEGSELRYEHLSNSVSLAARDETDCSVEQAAQSFGKLSSLSDYVPLEEDPTTADSNIIQKGNLERIDKNLQCTVPNEDAQGTPLEVSRAQEEILWLRQQLAICEMSRQQSEKDLETYRERLSSLDERAMDEERQLASYERRLLEADHRIKHAEEASVLQVKDLKDQLSALNNEYQEVRNQLFESHDRDQVLNDKMTAMQESLDLLREEKDEVYQLLQDEKAKTFRHEADFRLFSRKIRTLQEQNSQLHQEAEQLRIELRRMQYDAPSPSSPSIGDNFYKERLEEALLDNEALRALLEEFKRENDALKLQLTNTSIAPSSNIQESTKTLETSPMDLARSANIHSRLSSGARSPTLHRMRSFPAWERQTPTTTTGDRKAFVDRMRQYESEFSPTNGRGCTQLSPDSPFAKHTMPDIIGSPSTFKSSPDLKSTNGRLEDNRSSRRASIASTSESPLIHRELQSTADTKKEPSVDYLELRHKLSEDLKSLMDHKAKLTSEMSRIPASGGLGRVRRRKEELDTQLDEVDGQIGTVKRRMREMGML</sequence>
<evidence type="ECO:0000313" key="3">
    <source>
        <dbReference type="EMBL" id="KND03696.1"/>
    </source>
</evidence>
<dbReference type="VEuPathDB" id="FungiDB:SPPG_01162"/>
<dbReference type="GeneID" id="27684846"/>
<feature type="compositionally biased region" description="Basic and acidic residues" evidence="2">
    <location>
        <begin position="55"/>
        <end position="69"/>
    </location>
</feature>
<reference evidence="3 4" key="1">
    <citation type="submission" date="2009-08" db="EMBL/GenBank/DDBJ databases">
        <title>The Genome Sequence of Spizellomyces punctatus strain DAOM BR117.</title>
        <authorList>
            <consortium name="The Broad Institute Genome Sequencing Platform"/>
            <person name="Russ C."/>
            <person name="Cuomo C."/>
            <person name="Shea T."/>
            <person name="Young S.K."/>
            <person name="Zeng Q."/>
            <person name="Koehrsen M."/>
            <person name="Haas B."/>
            <person name="Borodovsky M."/>
            <person name="Guigo R."/>
            <person name="Alvarado L."/>
            <person name="Berlin A."/>
            <person name="Bochicchio J."/>
            <person name="Borenstein D."/>
            <person name="Chapman S."/>
            <person name="Chen Z."/>
            <person name="Engels R."/>
            <person name="Freedman E."/>
            <person name="Gellesch M."/>
            <person name="Goldberg J."/>
            <person name="Griggs A."/>
            <person name="Gujja S."/>
            <person name="Heiman D."/>
            <person name="Hepburn T."/>
            <person name="Howarth C."/>
            <person name="Jen D."/>
            <person name="Larson L."/>
            <person name="Lewis B."/>
            <person name="Mehta T."/>
            <person name="Park D."/>
            <person name="Pearson M."/>
            <person name="Roberts A."/>
            <person name="Saif S."/>
            <person name="Shenoy N."/>
            <person name="Sisk P."/>
            <person name="Stolte C."/>
            <person name="Sykes S."/>
            <person name="Thomson T."/>
            <person name="Walk T."/>
            <person name="White J."/>
            <person name="Yandava C."/>
            <person name="Burger G."/>
            <person name="Gray M.W."/>
            <person name="Holland P.W.H."/>
            <person name="King N."/>
            <person name="Lang F.B.F."/>
            <person name="Roger A.J."/>
            <person name="Ruiz-Trillo I."/>
            <person name="Lander E."/>
            <person name="Nusbaum C."/>
        </authorList>
    </citation>
    <scope>NUCLEOTIDE SEQUENCE [LARGE SCALE GENOMIC DNA]</scope>
    <source>
        <strain evidence="3 4">DAOM BR117</strain>
    </source>
</reference>
<organism evidence="3 4">
    <name type="scientific">Spizellomyces punctatus (strain DAOM BR117)</name>
    <dbReference type="NCBI Taxonomy" id="645134"/>
    <lineage>
        <taxon>Eukaryota</taxon>
        <taxon>Fungi</taxon>
        <taxon>Fungi incertae sedis</taxon>
        <taxon>Chytridiomycota</taxon>
        <taxon>Chytridiomycota incertae sedis</taxon>
        <taxon>Chytridiomycetes</taxon>
        <taxon>Spizellomycetales</taxon>
        <taxon>Spizellomycetaceae</taxon>
        <taxon>Spizellomyces</taxon>
    </lineage>
</organism>
<feature type="compositionally biased region" description="Polar residues" evidence="2">
    <location>
        <begin position="119"/>
        <end position="150"/>
    </location>
</feature>
<accession>A0A0L0HQN0</accession>
<evidence type="ECO:0008006" key="5">
    <source>
        <dbReference type="Google" id="ProtNLM"/>
    </source>
</evidence>
<evidence type="ECO:0000313" key="4">
    <source>
        <dbReference type="Proteomes" id="UP000053201"/>
    </source>
</evidence>
<proteinExistence type="predicted"/>
<keyword evidence="1" id="KW-0175">Coiled coil</keyword>
<feature type="coiled-coil region" evidence="1">
    <location>
        <begin position="751"/>
        <end position="801"/>
    </location>
</feature>
<feature type="compositionally biased region" description="Basic and acidic residues" evidence="2">
    <location>
        <begin position="728"/>
        <end position="741"/>
    </location>
</feature>
<feature type="compositionally biased region" description="Polar residues" evidence="2">
    <location>
        <begin position="93"/>
        <end position="103"/>
    </location>
</feature>
<feature type="compositionally biased region" description="Polar residues" evidence="2">
    <location>
        <begin position="692"/>
        <end position="707"/>
    </location>
</feature>
<feature type="compositionally biased region" description="Low complexity" evidence="2">
    <location>
        <begin position="717"/>
        <end position="726"/>
    </location>
</feature>
<dbReference type="InParanoid" id="A0A0L0HQN0"/>
<feature type="compositionally biased region" description="Low complexity" evidence="2">
    <location>
        <begin position="76"/>
        <end position="87"/>
    </location>
</feature>
<dbReference type="OrthoDB" id="5600564at2759"/>
<dbReference type="EMBL" id="KQ257451">
    <property type="protein sequence ID" value="KND03696.1"/>
    <property type="molecule type" value="Genomic_DNA"/>
</dbReference>
<dbReference type="Proteomes" id="UP000053201">
    <property type="component" value="Unassembled WGS sequence"/>
</dbReference>
<feature type="compositionally biased region" description="Low complexity" evidence="2">
    <location>
        <begin position="155"/>
        <end position="177"/>
    </location>
</feature>
<dbReference type="RefSeq" id="XP_016611735.1">
    <property type="nucleotide sequence ID" value="XM_016749486.1"/>
</dbReference>
<evidence type="ECO:0000256" key="1">
    <source>
        <dbReference type="SAM" id="Coils"/>
    </source>
</evidence>
<name>A0A0L0HQN0_SPIPD</name>
<feature type="region of interest" description="Disordered" evidence="2">
    <location>
        <begin position="686"/>
        <end position="741"/>
    </location>
</feature>